<protein>
    <submittedName>
        <fullName evidence="1">Uncharacterized protein</fullName>
    </submittedName>
</protein>
<sequence>MFLGDFRNEGVDSDLVSVSIDELTRCEMELDAYPAPEYHFPFIVSAPRE</sequence>
<dbReference type="AlphaFoldDB" id="A0A1T4WR84"/>
<gene>
    <name evidence="1" type="ORF">SAMN06295879_0135</name>
</gene>
<evidence type="ECO:0000313" key="1">
    <source>
        <dbReference type="EMBL" id="SKA79882.1"/>
    </source>
</evidence>
<organism evidence="1 2">
    <name type="scientific">Agreia bicolorata</name>
    <dbReference type="NCBI Taxonomy" id="110935"/>
    <lineage>
        <taxon>Bacteria</taxon>
        <taxon>Bacillati</taxon>
        <taxon>Actinomycetota</taxon>
        <taxon>Actinomycetes</taxon>
        <taxon>Micrococcales</taxon>
        <taxon>Microbacteriaceae</taxon>
        <taxon>Agreia</taxon>
    </lineage>
</organism>
<proteinExistence type="predicted"/>
<reference evidence="2" key="1">
    <citation type="submission" date="2017-02" db="EMBL/GenBank/DDBJ databases">
        <authorList>
            <person name="Varghese N."/>
            <person name="Submissions S."/>
        </authorList>
    </citation>
    <scope>NUCLEOTIDE SEQUENCE [LARGE SCALE GENOMIC DNA]</scope>
    <source>
        <strain evidence="2">VKM Ac-2052</strain>
    </source>
</reference>
<dbReference type="EMBL" id="FUYG01000001">
    <property type="protein sequence ID" value="SKA79882.1"/>
    <property type="molecule type" value="Genomic_DNA"/>
</dbReference>
<accession>A0A1T4WR84</accession>
<name>A0A1T4WR84_9MICO</name>
<evidence type="ECO:0000313" key="2">
    <source>
        <dbReference type="Proteomes" id="UP000189735"/>
    </source>
</evidence>
<dbReference type="Proteomes" id="UP000189735">
    <property type="component" value="Unassembled WGS sequence"/>
</dbReference>